<name>E8N3W3_ANATU</name>
<dbReference type="KEGG" id="atm:ANT_10930"/>
<proteinExistence type="predicted"/>
<dbReference type="HOGENOM" id="CLU_017028_8_2_0"/>
<organism evidence="2 3">
    <name type="scientific">Anaerolinea thermophila (strain DSM 14523 / JCM 11388 / NBRC 100420 / UNI-1)</name>
    <dbReference type="NCBI Taxonomy" id="926569"/>
    <lineage>
        <taxon>Bacteria</taxon>
        <taxon>Bacillati</taxon>
        <taxon>Chloroflexota</taxon>
        <taxon>Anaerolineae</taxon>
        <taxon>Anaerolineales</taxon>
        <taxon>Anaerolineaceae</taxon>
        <taxon>Anaerolinea</taxon>
    </lineage>
</organism>
<dbReference type="OrthoDB" id="3720945at2"/>
<dbReference type="PANTHER" id="PTHR30290:SF62">
    <property type="entry name" value="OLIGOPEPTIDE ABC TRANSPORTER, PERIPLASMIC OLIGOPEPTIDE-BINDING PROTEIN"/>
    <property type="match status" value="1"/>
</dbReference>
<evidence type="ECO:0000313" key="3">
    <source>
        <dbReference type="Proteomes" id="UP000008922"/>
    </source>
</evidence>
<dbReference type="EMBL" id="AP012029">
    <property type="protein sequence ID" value="BAJ63127.1"/>
    <property type="molecule type" value="Genomic_DNA"/>
</dbReference>
<protein>
    <submittedName>
        <fullName evidence="2">ABC transporter substrate binding protein</fullName>
    </submittedName>
</protein>
<sequence>MKSLNRREFLKVAGLAGLGVAAVACQPAKTPEATQPAAEQPTATSEVIQVKEATPTPVQVEKMTYKQAPMLDGMNLPPVEERISQNPLVTVPREKVGRYGGTLRTASWWPEAGNVQLYVSEPPIKWKEDLTGYEPALAESYEWSDDGLTFTMKLRKGVRWSDGEPYTTEDWRFWWEDMAKNDDVKWRTVPGYMHKKNGEPIDLEFPDEQTVVWKSDQPLWIAPYYLAQGFWEFMQPMMKPAHYLKKFHPKYDPSKTYEDLEKVDKWYMNPDFPTVAAYHCVEVSEDGKRYKWGRNPYYWRVDTEGNQLPYIDYIEIEIIEDEEARKLAILSGKYDASFRVGGSPNDIPLFQENADKAGFVMLKGWKNGAGAWPGYMVNQYYVEGAKWYDDDTPEHAAEIRAILRDKRFRKALSWGVDRQRVIDVAWNGIGEPKAATISPQSWHFAGPEGQAVYQKWAKADAEFDVEKANAALDELGMKKGADGFRTLPSGKPFTLVLIVSDWGGSLKVQVDAANEVKDQWEKNLGIKVDVQNLQGQPNLDTITNGGQYMLRGAHISEIDIWTYPDWIFPIVNRYMFPLEGKWWSKGKDSCKADPNIPYDCGVKPEPGSPAEKLQMLYEKGFATKSVEDRHKVVWEAIDVIIEEGPFVIGISGDQQMPVVINKKLRNVLDYGVVGPWAPCTPGNQVPAQWFFEE</sequence>
<dbReference type="PROSITE" id="PS51318">
    <property type="entry name" value="TAT"/>
    <property type="match status" value="1"/>
</dbReference>
<evidence type="ECO:0000259" key="1">
    <source>
        <dbReference type="Pfam" id="PF00496"/>
    </source>
</evidence>
<dbReference type="eggNOG" id="COG0747">
    <property type="taxonomic scope" value="Bacteria"/>
</dbReference>
<gene>
    <name evidence="2" type="ordered locus">ANT_10930</name>
</gene>
<dbReference type="InterPro" id="IPR039424">
    <property type="entry name" value="SBP_5"/>
</dbReference>
<dbReference type="GO" id="GO:0015833">
    <property type="term" value="P:peptide transport"/>
    <property type="evidence" value="ECO:0007669"/>
    <property type="project" value="TreeGrafter"/>
</dbReference>
<accession>E8N3W3</accession>
<dbReference type="RefSeq" id="WP_013559517.1">
    <property type="nucleotide sequence ID" value="NC_014960.1"/>
</dbReference>
<dbReference type="SUPFAM" id="SSF53850">
    <property type="entry name" value="Periplasmic binding protein-like II"/>
    <property type="match status" value="1"/>
</dbReference>
<dbReference type="InParanoid" id="E8N3W3"/>
<dbReference type="Pfam" id="PF00496">
    <property type="entry name" value="SBP_bac_5"/>
    <property type="match status" value="1"/>
</dbReference>
<dbReference type="AlphaFoldDB" id="E8N3W3"/>
<dbReference type="Gene3D" id="3.40.190.10">
    <property type="entry name" value="Periplasmic binding protein-like II"/>
    <property type="match status" value="1"/>
</dbReference>
<dbReference type="GO" id="GO:1904680">
    <property type="term" value="F:peptide transmembrane transporter activity"/>
    <property type="evidence" value="ECO:0007669"/>
    <property type="project" value="TreeGrafter"/>
</dbReference>
<reference evidence="2 3" key="1">
    <citation type="submission" date="2010-12" db="EMBL/GenBank/DDBJ databases">
        <title>Whole genome sequence of Anaerolinea thermophila UNI-1.</title>
        <authorList>
            <person name="Narita-Yamada S."/>
            <person name="Kishi E."/>
            <person name="Watanabe Y."/>
            <person name="Takasaki K."/>
            <person name="Ankai A."/>
            <person name="Oguchi A."/>
            <person name="Fukui S."/>
            <person name="Takahashi M."/>
            <person name="Yashiro I."/>
            <person name="Hosoyama A."/>
            <person name="Sekiguchi Y."/>
            <person name="Hanada S."/>
            <person name="Fujita N."/>
        </authorList>
    </citation>
    <scope>NUCLEOTIDE SEQUENCE [LARGE SCALE GENOMIC DNA]</scope>
    <source>
        <strain evidence="3">DSM 14523 / JCM 11388 / NBRC 100420 / UNI-1</strain>
    </source>
</reference>
<feature type="domain" description="Solute-binding protein family 5" evidence="1">
    <location>
        <begin position="133"/>
        <end position="548"/>
    </location>
</feature>
<dbReference type="GO" id="GO:0042597">
    <property type="term" value="C:periplasmic space"/>
    <property type="evidence" value="ECO:0007669"/>
    <property type="project" value="UniProtKB-ARBA"/>
</dbReference>
<dbReference type="Gene3D" id="3.10.105.10">
    <property type="entry name" value="Dipeptide-binding Protein, Domain 3"/>
    <property type="match status" value="1"/>
</dbReference>
<dbReference type="InterPro" id="IPR000914">
    <property type="entry name" value="SBP_5_dom"/>
</dbReference>
<dbReference type="Proteomes" id="UP000008922">
    <property type="component" value="Chromosome"/>
</dbReference>
<dbReference type="InterPro" id="IPR006311">
    <property type="entry name" value="TAT_signal"/>
</dbReference>
<dbReference type="GO" id="GO:0043190">
    <property type="term" value="C:ATP-binding cassette (ABC) transporter complex"/>
    <property type="evidence" value="ECO:0007669"/>
    <property type="project" value="InterPro"/>
</dbReference>
<dbReference type="PROSITE" id="PS51257">
    <property type="entry name" value="PROKAR_LIPOPROTEIN"/>
    <property type="match status" value="1"/>
</dbReference>
<dbReference type="STRING" id="926569.ANT_10930"/>
<evidence type="ECO:0000313" key="2">
    <source>
        <dbReference type="EMBL" id="BAJ63127.1"/>
    </source>
</evidence>
<keyword evidence="3" id="KW-1185">Reference proteome</keyword>
<dbReference type="PANTHER" id="PTHR30290">
    <property type="entry name" value="PERIPLASMIC BINDING COMPONENT OF ABC TRANSPORTER"/>
    <property type="match status" value="1"/>
</dbReference>